<gene>
    <name evidence="2" type="ORF">B0T16DRAFT_64028</name>
</gene>
<feature type="region of interest" description="Disordered" evidence="1">
    <location>
        <begin position="225"/>
        <end position="370"/>
    </location>
</feature>
<evidence type="ECO:0000313" key="2">
    <source>
        <dbReference type="EMBL" id="KAK0657591.1"/>
    </source>
</evidence>
<feature type="compositionally biased region" description="Polar residues" evidence="1">
    <location>
        <begin position="665"/>
        <end position="675"/>
    </location>
</feature>
<name>A0AA40CZU5_9PEZI</name>
<feature type="compositionally biased region" description="Low complexity" evidence="1">
    <location>
        <begin position="234"/>
        <end position="246"/>
    </location>
</feature>
<accession>A0AA40CZU5</accession>
<proteinExistence type="predicted"/>
<organism evidence="2 3">
    <name type="scientific">Cercophora newfieldiana</name>
    <dbReference type="NCBI Taxonomy" id="92897"/>
    <lineage>
        <taxon>Eukaryota</taxon>
        <taxon>Fungi</taxon>
        <taxon>Dikarya</taxon>
        <taxon>Ascomycota</taxon>
        <taxon>Pezizomycotina</taxon>
        <taxon>Sordariomycetes</taxon>
        <taxon>Sordariomycetidae</taxon>
        <taxon>Sordariales</taxon>
        <taxon>Lasiosphaeriaceae</taxon>
        <taxon>Cercophora</taxon>
    </lineage>
</organism>
<feature type="compositionally biased region" description="Acidic residues" evidence="1">
    <location>
        <begin position="143"/>
        <end position="157"/>
    </location>
</feature>
<feature type="compositionally biased region" description="Pro residues" evidence="1">
    <location>
        <begin position="310"/>
        <end position="319"/>
    </location>
</feature>
<feature type="compositionally biased region" description="Polar residues" evidence="1">
    <location>
        <begin position="110"/>
        <end position="121"/>
    </location>
</feature>
<protein>
    <submittedName>
        <fullName evidence="2">Uncharacterized protein</fullName>
    </submittedName>
</protein>
<dbReference type="AlphaFoldDB" id="A0AA40CZU5"/>
<feature type="region of interest" description="Disordered" evidence="1">
    <location>
        <begin position="64"/>
        <end position="171"/>
    </location>
</feature>
<feature type="compositionally biased region" description="Basic and acidic residues" evidence="1">
    <location>
        <begin position="645"/>
        <end position="661"/>
    </location>
</feature>
<evidence type="ECO:0000313" key="3">
    <source>
        <dbReference type="Proteomes" id="UP001174936"/>
    </source>
</evidence>
<sequence length="675" mass="74151">MQAMMSGAVSTWAPGVGEQRIHRRYLQIPRKQQTLLNREDAWSANSARVPPEVLKGLRSAPVCNAASVAQPTDGTTEQKSETPPKIPTPEVQDREVSTSTQNPRLEASARSPQQTQINSQDAGIPIPWSSSPVPAPRRQSPVGEEEEGEEEEEEEEVSMPAAPLPNPRLSSPPVYRPLLKTLSTAVYMSIPSSSSALSVDLEEMPPARSTEHQISVERPVKIPVALPMAPPPTKVTVPIVPETTPPSAQIIPCTFTEASPDRPSGAKRRRLMKSLAGKFSPEIDRPSGAPQRMEISSNPSPWLPSRIPASSPPSRPPLPSTISSIPQHVSSASGPQPSTENGQSSLDPHVDTRPFVSSKSDNAQPPNGPISQVPLTAFMMAYPDYRCSLGDFIRGVKVIRDVRDKRRLPEFLYDDLLRVFCGEYMEYIAGLGRDEKPLTAVQWYVDNVSSPQYMQGVLTKENLDDFLAHHPDPNNARTVQTPVRRDSEPVLRREATRSAEVLTTPLDRKPKQRLSVPLSASRVTLVGELASDPIEILDDSQSRRQPRLPSPDLSMDASISALQTPLYPPRESRSRTVSSRGDAESVRSHMQTQMDFTLPSTRGTKRRSPVQESSPVPETLLRPRDSNRPPSGSLASVKGKKRKVAKETEEQRAARLREILRHRLSSGTPGSSIGR</sequence>
<feature type="region of interest" description="Disordered" evidence="1">
    <location>
        <begin position="536"/>
        <end position="675"/>
    </location>
</feature>
<reference evidence="2" key="1">
    <citation type="submission" date="2023-06" db="EMBL/GenBank/DDBJ databases">
        <title>Genome-scale phylogeny and comparative genomics of the fungal order Sordariales.</title>
        <authorList>
            <consortium name="Lawrence Berkeley National Laboratory"/>
            <person name="Hensen N."/>
            <person name="Bonometti L."/>
            <person name="Westerberg I."/>
            <person name="Brannstrom I.O."/>
            <person name="Guillou S."/>
            <person name="Cros-Aarteil S."/>
            <person name="Calhoun S."/>
            <person name="Haridas S."/>
            <person name="Kuo A."/>
            <person name="Mondo S."/>
            <person name="Pangilinan J."/>
            <person name="Riley R."/>
            <person name="Labutti K."/>
            <person name="Andreopoulos B."/>
            <person name="Lipzen A."/>
            <person name="Chen C."/>
            <person name="Yanf M."/>
            <person name="Daum C."/>
            <person name="Ng V."/>
            <person name="Clum A."/>
            <person name="Steindorff A."/>
            <person name="Ohm R."/>
            <person name="Martin F."/>
            <person name="Silar P."/>
            <person name="Natvig D."/>
            <person name="Lalanne C."/>
            <person name="Gautier V."/>
            <person name="Ament-Velasquez S.L."/>
            <person name="Kruys A."/>
            <person name="Hutchinson M.I."/>
            <person name="Powell A.J."/>
            <person name="Barry K."/>
            <person name="Miller A.N."/>
            <person name="Grigoriev I.V."/>
            <person name="Debuchy R."/>
            <person name="Gladieux P."/>
            <person name="Thoren M.H."/>
            <person name="Johannesson H."/>
        </authorList>
    </citation>
    <scope>NUCLEOTIDE SEQUENCE</scope>
    <source>
        <strain evidence="2">SMH2532-1</strain>
    </source>
</reference>
<feature type="compositionally biased region" description="Polar residues" evidence="1">
    <location>
        <begin position="327"/>
        <end position="346"/>
    </location>
</feature>
<dbReference type="Proteomes" id="UP001174936">
    <property type="component" value="Unassembled WGS sequence"/>
</dbReference>
<evidence type="ECO:0000256" key="1">
    <source>
        <dbReference type="SAM" id="MobiDB-lite"/>
    </source>
</evidence>
<feature type="compositionally biased region" description="Polar residues" evidence="1">
    <location>
        <begin position="355"/>
        <end position="370"/>
    </location>
</feature>
<feature type="compositionally biased region" description="Polar residues" evidence="1">
    <location>
        <begin position="588"/>
        <end position="602"/>
    </location>
</feature>
<comment type="caution">
    <text evidence="2">The sequence shown here is derived from an EMBL/GenBank/DDBJ whole genome shotgun (WGS) entry which is preliminary data.</text>
</comment>
<dbReference type="EMBL" id="JAULSV010000001">
    <property type="protein sequence ID" value="KAK0657591.1"/>
    <property type="molecule type" value="Genomic_DNA"/>
</dbReference>
<keyword evidence="3" id="KW-1185">Reference proteome</keyword>